<feature type="transmembrane region" description="Helical" evidence="1">
    <location>
        <begin position="319"/>
        <end position="341"/>
    </location>
</feature>
<feature type="transmembrane region" description="Helical" evidence="1">
    <location>
        <begin position="115"/>
        <end position="135"/>
    </location>
</feature>
<feature type="transmembrane region" description="Helical" evidence="1">
    <location>
        <begin position="220"/>
        <end position="238"/>
    </location>
</feature>
<keyword evidence="1" id="KW-1133">Transmembrane helix</keyword>
<gene>
    <name evidence="2" type="ORF">SAMN05444422_105132</name>
</gene>
<dbReference type="Proteomes" id="UP000199161">
    <property type="component" value="Unassembled WGS sequence"/>
</dbReference>
<feature type="transmembrane region" description="Helical" evidence="1">
    <location>
        <begin position="245"/>
        <end position="267"/>
    </location>
</feature>
<dbReference type="OrthoDB" id="3266at2157"/>
<feature type="transmembrane region" description="Helical" evidence="1">
    <location>
        <begin position="273"/>
        <end position="298"/>
    </location>
</feature>
<sequence>MRHIQVTIPTGKRRAVLESLDEEGIDYVVTDETSSRDYDAVVFFPVPTNAVEPVLDSLRDVGVEEESYTVVVDAETVASRQFDELQEEYATESVEEEQISRQELLTQANELTPTFSVFLAMTLISAVVATVGLLLDSPAVVVGSMVIAPLIGPALSTSIGTVVNDRDVFATGMRYQFIGVAGGIAAAAVVAWLIQSTLLVPPGIEITEIDEVSERIAPELLLLPVALGAGAAGVLSLATGFSIAIVGVMIAAALVPPMAAAGIAIAWGLPVAALGSTVLVLVNLLSVNLAGLVTLRYLGYRPGSWFEISAAQRQFVKQIAVFVAVIVLLSMFLAGVTFTSYQVSSFEETATQEAEAVLAEHDEATLLELTVEVRNGGAPFDASLDATEQIDVVVIEVGGPPGVYDEELISTLDTNINGHADERVAVQVRFVTTGEG</sequence>
<keyword evidence="3" id="KW-1185">Reference proteome</keyword>
<dbReference type="PANTHER" id="PTHR20992">
    <property type="entry name" value="AT15442P-RELATED"/>
    <property type="match status" value="1"/>
</dbReference>
<name>A0A1I1H1A2_NATHA</name>
<feature type="transmembrane region" description="Helical" evidence="1">
    <location>
        <begin position="141"/>
        <end position="163"/>
    </location>
</feature>
<evidence type="ECO:0000313" key="2">
    <source>
        <dbReference type="EMBL" id="SFC17535.1"/>
    </source>
</evidence>
<proteinExistence type="predicted"/>
<accession>A0A1I1H1A2</accession>
<feature type="transmembrane region" description="Helical" evidence="1">
    <location>
        <begin position="175"/>
        <end position="194"/>
    </location>
</feature>
<dbReference type="RefSeq" id="WP_089788103.1">
    <property type="nucleotide sequence ID" value="NZ_FOKW01000005.1"/>
</dbReference>
<dbReference type="AlphaFoldDB" id="A0A1I1H1A2"/>
<dbReference type="PANTHER" id="PTHR20992:SF9">
    <property type="entry name" value="AT15442P-RELATED"/>
    <property type="match status" value="1"/>
</dbReference>
<keyword evidence="1" id="KW-0472">Membrane</keyword>
<keyword evidence="1" id="KW-0812">Transmembrane</keyword>
<evidence type="ECO:0000313" key="3">
    <source>
        <dbReference type="Proteomes" id="UP000199161"/>
    </source>
</evidence>
<dbReference type="InterPro" id="IPR005240">
    <property type="entry name" value="DUF389"/>
</dbReference>
<dbReference type="NCBIfam" id="TIGR00341">
    <property type="entry name" value="TIGR00341 family protein"/>
    <property type="match status" value="1"/>
</dbReference>
<organism evidence="2 3">
    <name type="scientific">Natronobacterium haloterrestre</name>
    <name type="common">Halobiforma haloterrestris</name>
    <dbReference type="NCBI Taxonomy" id="148448"/>
    <lineage>
        <taxon>Archaea</taxon>
        <taxon>Methanobacteriati</taxon>
        <taxon>Methanobacteriota</taxon>
        <taxon>Stenosarchaea group</taxon>
        <taxon>Halobacteria</taxon>
        <taxon>Halobacteriales</taxon>
        <taxon>Natrialbaceae</taxon>
        <taxon>Natronobacterium</taxon>
    </lineage>
</organism>
<evidence type="ECO:0000256" key="1">
    <source>
        <dbReference type="SAM" id="Phobius"/>
    </source>
</evidence>
<dbReference type="EMBL" id="FOKW01000005">
    <property type="protein sequence ID" value="SFC17535.1"/>
    <property type="molecule type" value="Genomic_DNA"/>
</dbReference>
<dbReference type="Pfam" id="PF04087">
    <property type="entry name" value="DUF389"/>
    <property type="match status" value="1"/>
</dbReference>
<reference evidence="3" key="1">
    <citation type="submission" date="2016-10" db="EMBL/GenBank/DDBJ databases">
        <authorList>
            <person name="Varghese N."/>
            <person name="Submissions S."/>
        </authorList>
    </citation>
    <scope>NUCLEOTIDE SEQUENCE [LARGE SCALE GENOMIC DNA]</scope>
    <source>
        <strain evidence="3">DSM 13078</strain>
    </source>
</reference>
<protein>
    <submittedName>
        <fullName evidence="2">TIGR00341 family protein</fullName>
    </submittedName>
</protein>